<dbReference type="EC" id="3.5.1.4" evidence="3"/>
<evidence type="ECO:0000256" key="2">
    <source>
        <dbReference type="ARBA" id="ARBA00009199"/>
    </source>
</evidence>
<reference evidence="6 7" key="1">
    <citation type="journal article" date="2019" name="Sci. Rep.">
        <title>Comparative genomics of chytrid fungi reveal insights into the obligate biotrophic and pathogenic lifestyle of Synchytrium endobioticum.</title>
        <authorList>
            <person name="van de Vossenberg B.T.L.H."/>
            <person name="Warris S."/>
            <person name="Nguyen H.D.T."/>
            <person name="van Gent-Pelzer M.P.E."/>
            <person name="Joly D.L."/>
            <person name="van de Geest H.C."/>
            <person name="Bonants P.J.M."/>
            <person name="Smith D.S."/>
            <person name="Levesque C.A."/>
            <person name="van der Lee T.A.J."/>
        </authorList>
    </citation>
    <scope>NUCLEOTIDE SEQUENCE [LARGE SCALE GENOMIC DNA]</scope>
    <source>
        <strain evidence="6 7">JEL517</strain>
    </source>
</reference>
<dbReference type="SUPFAM" id="SSF75304">
    <property type="entry name" value="Amidase signature (AS) enzymes"/>
    <property type="match status" value="1"/>
</dbReference>
<keyword evidence="7" id="KW-1185">Reference proteome</keyword>
<comment type="catalytic activity">
    <reaction evidence="1">
        <text>a monocarboxylic acid amide + H2O = a monocarboxylate + NH4(+)</text>
        <dbReference type="Rhea" id="RHEA:12020"/>
        <dbReference type="ChEBI" id="CHEBI:15377"/>
        <dbReference type="ChEBI" id="CHEBI:28938"/>
        <dbReference type="ChEBI" id="CHEBI:35757"/>
        <dbReference type="ChEBI" id="CHEBI:83628"/>
        <dbReference type="EC" id="3.5.1.4"/>
    </reaction>
</comment>
<evidence type="ECO:0000256" key="4">
    <source>
        <dbReference type="ARBA" id="ARBA00022801"/>
    </source>
</evidence>
<dbReference type="PANTHER" id="PTHR46072">
    <property type="entry name" value="AMIDASE-RELATED-RELATED"/>
    <property type="match status" value="1"/>
</dbReference>
<evidence type="ECO:0000313" key="7">
    <source>
        <dbReference type="Proteomes" id="UP000319731"/>
    </source>
</evidence>
<dbReference type="Gene3D" id="3.90.1300.10">
    <property type="entry name" value="Amidase signature (AS) domain"/>
    <property type="match status" value="1"/>
</dbReference>
<evidence type="ECO:0000256" key="1">
    <source>
        <dbReference type="ARBA" id="ARBA00001311"/>
    </source>
</evidence>
<accession>A0A507C4W6</accession>
<dbReference type="AlphaFoldDB" id="A0A507C4W6"/>
<dbReference type="InterPro" id="IPR020556">
    <property type="entry name" value="Amidase_CS"/>
</dbReference>
<dbReference type="Pfam" id="PF01425">
    <property type="entry name" value="Amidase"/>
    <property type="match status" value="1"/>
</dbReference>
<dbReference type="OrthoDB" id="6428749at2759"/>
<name>A0A507C4W6_9FUNG</name>
<sequence length="423" mass="45516">MSFDIAWGVVKFAKDPPVTGNSYVATLLLHAGAVVYVKTNIPQLMMTWESHNEVWGRCLNPWNRKLGAGGSSGGEGALIAARGSPLGVGTDIGGSVRLPASINGIYTVKPSAFRFAHGGSRAPMVQGLPLLIVGVNGPMSNSCDDLDTYGKIFCTGGGPECNLDPNVVPIPWRKISLPVKLRFGYFVDNGYCAPVAPVSNAVESAINSLRKAGHEMIPFPMFNVEKVMESANAIFQGYQDQIYENLYKDGGEGLVRSMVAGSYVDMATKGPAPQMVASEVWQHFILREATKIYYTRTFNDLKLDGVISPVVALPTVLHDATGSDLTGGAISYTTVWNYTDVSAGVIPYHTVTSPLGADAPKPLGRGFRNNSEKLTHEAYSQDPMAYKNSKVGIQVSGLRYQEEKVVAMMRVIDAVLKASLAKM</sequence>
<comment type="caution">
    <text evidence="6">The sequence shown here is derived from an EMBL/GenBank/DDBJ whole genome shotgun (WGS) entry which is preliminary data.</text>
</comment>
<protein>
    <recommendedName>
        <fullName evidence="3">amidase</fullName>
        <ecNumber evidence="3">3.5.1.4</ecNumber>
    </recommendedName>
</protein>
<dbReference type="STRING" id="1806994.A0A507C4W6"/>
<dbReference type="Proteomes" id="UP000319731">
    <property type="component" value="Unassembled WGS sequence"/>
</dbReference>
<keyword evidence="4" id="KW-0378">Hydrolase</keyword>
<dbReference type="InterPro" id="IPR023631">
    <property type="entry name" value="Amidase_dom"/>
</dbReference>
<proteinExistence type="inferred from homology"/>
<dbReference type="RefSeq" id="XP_031025400.1">
    <property type="nucleotide sequence ID" value="XM_031168667.1"/>
</dbReference>
<feature type="domain" description="Amidase" evidence="5">
    <location>
        <begin position="14"/>
        <end position="405"/>
    </location>
</feature>
<comment type="similarity">
    <text evidence="2">Belongs to the amidase family.</text>
</comment>
<evidence type="ECO:0000256" key="3">
    <source>
        <dbReference type="ARBA" id="ARBA00012922"/>
    </source>
</evidence>
<dbReference type="GeneID" id="42003964"/>
<dbReference type="EMBL" id="QEAO01000012">
    <property type="protein sequence ID" value="TPX34722.1"/>
    <property type="molecule type" value="Genomic_DNA"/>
</dbReference>
<dbReference type="PANTHER" id="PTHR46072:SF11">
    <property type="entry name" value="AMIDASE-RELATED"/>
    <property type="match status" value="1"/>
</dbReference>
<evidence type="ECO:0000259" key="5">
    <source>
        <dbReference type="Pfam" id="PF01425"/>
    </source>
</evidence>
<gene>
    <name evidence="6" type="ORF">SmJEL517_g02739</name>
</gene>
<evidence type="ECO:0000313" key="6">
    <source>
        <dbReference type="EMBL" id="TPX34722.1"/>
    </source>
</evidence>
<organism evidence="6 7">
    <name type="scientific">Synchytrium microbalum</name>
    <dbReference type="NCBI Taxonomy" id="1806994"/>
    <lineage>
        <taxon>Eukaryota</taxon>
        <taxon>Fungi</taxon>
        <taxon>Fungi incertae sedis</taxon>
        <taxon>Chytridiomycota</taxon>
        <taxon>Chytridiomycota incertae sedis</taxon>
        <taxon>Chytridiomycetes</taxon>
        <taxon>Synchytriales</taxon>
        <taxon>Synchytriaceae</taxon>
        <taxon>Synchytrium</taxon>
    </lineage>
</organism>
<dbReference type="InterPro" id="IPR036928">
    <property type="entry name" value="AS_sf"/>
</dbReference>
<dbReference type="GO" id="GO:0004040">
    <property type="term" value="F:amidase activity"/>
    <property type="evidence" value="ECO:0007669"/>
    <property type="project" value="UniProtKB-EC"/>
</dbReference>
<dbReference type="PROSITE" id="PS00571">
    <property type="entry name" value="AMIDASES"/>
    <property type="match status" value="1"/>
</dbReference>